<name>A0AA40ZRF9_9BACT</name>
<sequence length="75" mass="8631">MNQRILFEKLNNGDMVYIKDDFEEACIRLSASDGHTTTFLKHRGRKEVEVSQSYEAVGNIILGGEEIGKEEYDKY</sequence>
<dbReference type="Proteomes" id="UP000698924">
    <property type="component" value="Unassembled WGS sequence"/>
</dbReference>
<accession>A0AA40ZRF9</accession>
<dbReference type="AlphaFoldDB" id="A0AA40ZRF9"/>
<proteinExistence type="predicted"/>
<evidence type="ECO:0000313" key="1">
    <source>
        <dbReference type="EMBL" id="MBM6856510.1"/>
    </source>
</evidence>
<evidence type="ECO:0000313" key="2">
    <source>
        <dbReference type="Proteomes" id="UP000698924"/>
    </source>
</evidence>
<organism evidence="1 2">
    <name type="scientific">Caecibacteroides pullorum</name>
    <dbReference type="NCBI Taxonomy" id="2725562"/>
    <lineage>
        <taxon>Bacteria</taxon>
        <taxon>Pseudomonadati</taxon>
        <taxon>Bacteroidota</taxon>
        <taxon>Bacteroidia</taxon>
        <taxon>Bacteroidales</taxon>
        <taxon>Bacteroidaceae</taxon>
        <taxon>Caecibacteroides</taxon>
    </lineage>
</organism>
<protein>
    <submittedName>
        <fullName evidence="1">Uncharacterized protein</fullName>
    </submittedName>
</protein>
<keyword evidence="2" id="KW-1185">Reference proteome</keyword>
<comment type="caution">
    <text evidence="1">The sequence shown here is derived from an EMBL/GenBank/DDBJ whole genome shotgun (WGS) entry which is preliminary data.</text>
</comment>
<dbReference type="EMBL" id="JACJMO010000002">
    <property type="protein sequence ID" value="MBM6856510.1"/>
    <property type="molecule type" value="Genomic_DNA"/>
</dbReference>
<dbReference type="RefSeq" id="WP_204970998.1">
    <property type="nucleotide sequence ID" value="NZ_JAAZTS010000002.1"/>
</dbReference>
<reference evidence="1 2" key="1">
    <citation type="journal article" date="2021" name="Sci. Rep.">
        <title>The distribution of antibiotic resistance genes in chicken gut microbiota commensals.</title>
        <authorList>
            <person name="Juricova H."/>
            <person name="Matiasovicova J."/>
            <person name="Kubasova T."/>
            <person name="Cejkova D."/>
            <person name="Rychlik I."/>
        </authorList>
    </citation>
    <scope>NUCLEOTIDE SEQUENCE [LARGE SCALE GENOMIC DNA]</scope>
    <source>
        <strain evidence="1 2">An421</strain>
    </source>
</reference>
<gene>
    <name evidence="1" type="ORF">H6D15_02640</name>
</gene>